<dbReference type="STRING" id="1670800.BSQ44_06205"/>
<evidence type="ECO:0000313" key="2">
    <source>
        <dbReference type="Proteomes" id="UP000182840"/>
    </source>
</evidence>
<dbReference type="KEGG" id="meso:BSQ44_06205"/>
<accession>A0A1L3SNX0</accession>
<dbReference type="EMBL" id="CP018171">
    <property type="protein sequence ID" value="APH71012.1"/>
    <property type="molecule type" value="Genomic_DNA"/>
</dbReference>
<dbReference type="AlphaFoldDB" id="A0A1L3SNX0"/>
<sequence>MDWFSPSRPFAEAVKTAFPPYREKIASKAASDLQPFLDHTYRTTSQEFVVDGSRVHVPYRLHFTDGVATRIDYVGPVAHCLLTRSTDGYLRQRANRAILALNDPWAIPFVVMLLGEYVLEIADDIHSEVTRLDRSAYSKFVLQNREAMRILKARATSYWNCYHRWSYPDRRTYPALAALTNFEEWAS</sequence>
<dbReference type="RefSeq" id="WP_072602422.1">
    <property type="nucleotide sequence ID" value="NZ_CP018171.1"/>
</dbReference>
<dbReference type="OrthoDB" id="3578967at2"/>
<reference evidence="2" key="1">
    <citation type="submission" date="2016-11" db="EMBL/GenBank/DDBJ databases">
        <title>Mesorhizobium oceanicum sp. nov., isolated from deep seawater in South China Sea.</title>
        <authorList>
            <person name="Fu G.-Y."/>
        </authorList>
    </citation>
    <scope>NUCLEOTIDE SEQUENCE [LARGE SCALE GENOMIC DNA]</scope>
    <source>
        <strain evidence="2">B7</strain>
    </source>
</reference>
<evidence type="ECO:0000313" key="1">
    <source>
        <dbReference type="EMBL" id="APH71012.1"/>
    </source>
</evidence>
<organism evidence="1 2">
    <name type="scientific">Aquibium oceanicum</name>
    <dbReference type="NCBI Taxonomy" id="1670800"/>
    <lineage>
        <taxon>Bacteria</taxon>
        <taxon>Pseudomonadati</taxon>
        <taxon>Pseudomonadota</taxon>
        <taxon>Alphaproteobacteria</taxon>
        <taxon>Hyphomicrobiales</taxon>
        <taxon>Phyllobacteriaceae</taxon>
        <taxon>Aquibium</taxon>
    </lineage>
</organism>
<dbReference type="Proteomes" id="UP000182840">
    <property type="component" value="Chromosome"/>
</dbReference>
<protein>
    <submittedName>
        <fullName evidence="1">Uncharacterized protein</fullName>
    </submittedName>
</protein>
<name>A0A1L3SNX0_9HYPH</name>
<proteinExistence type="predicted"/>
<gene>
    <name evidence="1" type="ORF">BSQ44_06205</name>
</gene>
<keyword evidence="2" id="KW-1185">Reference proteome</keyword>